<comment type="caution">
    <text evidence="1">The sequence shown here is derived from an EMBL/GenBank/DDBJ whole genome shotgun (WGS) entry which is preliminary data.</text>
</comment>
<name>A0ACC1HHI8_9FUNG</name>
<evidence type="ECO:0000313" key="1">
    <source>
        <dbReference type="EMBL" id="KAJ1675495.1"/>
    </source>
</evidence>
<accession>A0ACC1HHI8</accession>
<protein>
    <submittedName>
        <fullName evidence="1">Uncharacterized protein</fullName>
    </submittedName>
</protein>
<evidence type="ECO:0000313" key="2">
    <source>
        <dbReference type="Proteomes" id="UP001145114"/>
    </source>
</evidence>
<dbReference type="Proteomes" id="UP001145114">
    <property type="component" value="Unassembled WGS sequence"/>
</dbReference>
<reference evidence="1" key="1">
    <citation type="submission" date="2022-06" db="EMBL/GenBank/DDBJ databases">
        <title>Phylogenomic reconstructions and comparative analyses of Kickxellomycotina fungi.</title>
        <authorList>
            <person name="Reynolds N.K."/>
            <person name="Stajich J.E."/>
            <person name="Barry K."/>
            <person name="Grigoriev I.V."/>
            <person name="Crous P."/>
            <person name="Smith M.E."/>
        </authorList>
    </citation>
    <scope>NUCLEOTIDE SEQUENCE</scope>
    <source>
        <strain evidence="1">RSA 2271</strain>
    </source>
</reference>
<keyword evidence="2" id="KW-1185">Reference proteome</keyword>
<proteinExistence type="predicted"/>
<sequence>MQSPPSIDPRMPLLLRLEIAAAQLLESEMFEGRTERDIFDMLMRYGNINPGHPIVSAKSRAKMDLEDLEDPVIAVYKKREDRLLKGGGKVDMAFGVTMFFSVQCLRQQPFIEAEQFRQAPRVVEAWLRYLIEHDVCVEYNDDIYRALAVTERAKIELVNCKQLAMTLPGKFNDACSMLFGGSLKDLGDSYAAGTADTSWVSASNGDTQGFGIITLSEAQAVYARATGGMAPEEAEYLGAEPHDVHVEEQLAGDHEEFCAFKCRRWDREAGKPISDEDGGRPFTLYFEREVAQHMCPGIYLEADLHQLSNGVHYIDQVTGVWPSYTPFDEM</sequence>
<organism evidence="1 2">
    <name type="scientific">Spiromyces aspiralis</name>
    <dbReference type="NCBI Taxonomy" id="68401"/>
    <lineage>
        <taxon>Eukaryota</taxon>
        <taxon>Fungi</taxon>
        <taxon>Fungi incertae sedis</taxon>
        <taxon>Zoopagomycota</taxon>
        <taxon>Kickxellomycotina</taxon>
        <taxon>Kickxellomycetes</taxon>
        <taxon>Kickxellales</taxon>
        <taxon>Kickxellaceae</taxon>
        <taxon>Spiromyces</taxon>
    </lineage>
</organism>
<dbReference type="EMBL" id="JAMZIH010005280">
    <property type="protein sequence ID" value="KAJ1675495.1"/>
    <property type="molecule type" value="Genomic_DNA"/>
</dbReference>
<gene>
    <name evidence="1" type="ORF">EV182_001154</name>
</gene>